<dbReference type="AlphaFoldDB" id="A0A917TUD9"/>
<dbReference type="InterPro" id="IPR002347">
    <property type="entry name" value="SDR_fam"/>
</dbReference>
<evidence type="ECO:0000256" key="1">
    <source>
        <dbReference type="ARBA" id="ARBA00006484"/>
    </source>
</evidence>
<dbReference type="Proteomes" id="UP000642070">
    <property type="component" value="Unassembled WGS sequence"/>
</dbReference>
<protein>
    <submittedName>
        <fullName evidence="2">Beta-ketoacyl-ACP reductase</fullName>
    </submittedName>
</protein>
<sequence length="238" mass="25536">MRRVLVTNVSQYAGPGTVPVLLRAGYQVVCHDPSFTDGAVRTRYAGAYPGVHCLDVREPEEIFGATGDAVDVVVCNDVFPITRNAIEDIAVEDLRATFEAVLVFPFRLTQLYLPAMKQRGSGTFVFITSARPRRPEPGFATPTTIRAGTTAFALALAKEAAAYGIQVNVVAPNYLYSELYYPRAAFVDDPAGREAIAATVPAGRLGEPEEVGELVSFLASGRSPFTTGEVIGFTGGWP</sequence>
<dbReference type="Gene3D" id="3.40.50.720">
    <property type="entry name" value="NAD(P)-binding Rossmann-like Domain"/>
    <property type="match status" value="1"/>
</dbReference>
<comment type="similarity">
    <text evidence="1">Belongs to the short-chain dehydrogenases/reductases (SDR) family.</text>
</comment>
<reference evidence="2" key="1">
    <citation type="journal article" date="2014" name="Int. J. Syst. Evol. Microbiol.">
        <title>Complete genome sequence of Corynebacterium casei LMG S-19264T (=DSM 44701T), isolated from a smear-ripened cheese.</title>
        <authorList>
            <consortium name="US DOE Joint Genome Institute (JGI-PGF)"/>
            <person name="Walter F."/>
            <person name="Albersmeier A."/>
            <person name="Kalinowski J."/>
            <person name="Ruckert C."/>
        </authorList>
    </citation>
    <scope>NUCLEOTIDE SEQUENCE</scope>
    <source>
        <strain evidence="2">JCM 19831</strain>
    </source>
</reference>
<name>A0A917TUD9_9ACTN</name>
<dbReference type="SUPFAM" id="SSF51735">
    <property type="entry name" value="NAD(P)-binding Rossmann-fold domains"/>
    <property type="match status" value="1"/>
</dbReference>
<dbReference type="InterPro" id="IPR036291">
    <property type="entry name" value="NAD(P)-bd_dom_sf"/>
</dbReference>
<dbReference type="PANTHER" id="PTHR42879">
    <property type="entry name" value="3-OXOACYL-(ACYL-CARRIER-PROTEIN) REDUCTASE"/>
    <property type="match status" value="1"/>
</dbReference>
<keyword evidence="3" id="KW-1185">Reference proteome</keyword>
<dbReference type="EMBL" id="BMPI01000020">
    <property type="protein sequence ID" value="GGM36640.1"/>
    <property type="molecule type" value="Genomic_DNA"/>
</dbReference>
<evidence type="ECO:0000313" key="2">
    <source>
        <dbReference type="EMBL" id="GGM36640.1"/>
    </source>
</evidence>
<organism evidence="2 3">
    <name type="scientific">Dactylosporangium sucinum</name>
    <dbReference type="NCBI Taxonomy" id="1424081"/>
    <lineage>
        <taxon>Bacteria</taxon>
        <taxon>Bacillati</taxon>
        <taxon>Actinomycetota</taxon>
        <taxon>Actinomycetes</taxon>
        <taxon>Micromonosporales</taxon>
        <taxon>Micromonosporaceae</taxon>
        <taxon>Dactylosporangium</taxon>
    </lineage>
</organism>
<dbReference type="InterPro" id="IPR050259">
    <property type="entry name" value="SDR"/>
</dbReference>
<proteinExistence type="inferred from homology"/>
<evidence type="ECO:0000313" key="3">
    <source>
        <dbReference type="Proteomes" id="UP000642070"/>
    </source>
</evidence>
<accession>A0A917TUD9</accession>
<dbReference type="PRINTS" id="PR00081">
    <property type="entry name" value="GDHRDH"/>
</dbReference>
<dbReference type="RefSeq" id="WP_190251663.1">
    <property type="nucleotide sequence ID" value="NZ_BMPI01000020.1"/>
</dbReference>
<dbReference type="Pfam" id="PF13561">
    <property type="entry name" value="adh_short_C2"/>
    <property type="match status" value="1"/>
</dbReference>
<comment type="caution">
    <text evidence="2">The sequence shown here is derived from an EMBL/GenBank/DDBJ whole genome shotgun (WGS) entry which is preliminary data.</text>
</comment>
<gene>
    <name evidence="2" type="primary">phbB</name>
    <name evidence="2" type="ORF">GCM10007977_042690</name>
</gene>
<reference evidence="2" key="2">
    <citation type="submission" date="2020-09" db="EMBL/GenBank/DDBJ databases">
        <authorList>
            <person name="Sun Q."/>
            <person name="Ohkuma M."/>
        </authorList>
    </citation>
    <scope>NUCLEOTIDE SEQUENCE</scope>
    <source>
        <strain evidence="2">JCM 19831</strain>
    </source>
</reference>